<evidence type="ECO:0000313" key="3">
    <source>
        <dbReference type="Proteomes" id="UP001385951"/>
    </source>
</evidence>
<keyword evidence="1" id="KW-0472">Membrane</keyword>
<gene>
    <name evidence="2" type="ORF">QCA50_020462</name>
</gene>
<dbReference type="EMBL" id="JASBNA010000111">
    <property type="protein sequence ID" value="KAK7676586.1"/>
    <property type="molecule type" value="Genomic_DNA"/>
</dbReference>
<feature type="transmembrane region" description="Helical" evidence="1">
    <location>
        <begin position="149"/>
        <end position="167"/>
    </location>
</feature>
<evidence type="ECO:0000313" key="2">
    <source>
        <dbReference type="EMBL" id="KAK7676586.1"/>
    </source>
</evidence>
<reference evidence="2 3" key="1">
    <citation type="submission" date="2022-09" db="EMBL/GenBank/DDBJ databases">
        <authorList>
            <person name="Palmer J.M."/>
        </authorList>
    </citation>
    <scope>NUCLEOTIDE SEQUENCE [LARGE SCALE GENOMIC DNA]</scope>
    <source>
        <strain evidence="2 3">DSM 7382</strain>
    </source>
</reference>
<dbReference type="Proteomes" id="UP001385951">
    <property type="component" value="Unassembled WGS sequence"/>
</dbReference>
<proteinExistence type="predicted"/>
<accession>A0AAW0F957</accession>
<protein>
    <submittedName>
        <fullName evidence="2">Uncharacterized protein</fullName>
    </submittedName>
</protein>
<feature type="transmembrane region" description="Helical" evidence="1">
    <location>
        <begin position="76"/>
        <end position="96"/>
    </location>
</feature>
<comment type="caution">
    <text evidence="2">The sequence shown here is derived from an EMBL/GenBank/DDBJ whole genome shotgun (WGS) entry which is preliminary data.</text>
</comment>
<keyword evidence="1" id="KW-0812">Transmembrane</keyword>
<keyword evidence="3" id="KW-1185">Reference proteome</keyword>
<keyword evidence="1" id="KW-1133">Transmembrane helix</keyword>
<sequence length="223" mass="25078">MYSAFNCLRIWGICANEWAPTLLVFVFSLFDPAINIYNNVNPVKFIAEPSSGCWLIPISQPYQYCLSLRPVVTRSLSVATDAIILVLTLWKTRYIWETDRRVKSLSKITVMLIQNGFLQFFVLFISNIIVVILDILAIGNFVKVVNASYFIYIQQILTSILLSHFILDLRALNPSTQRTHNSSISAGGSGKVSLIEFAGDVWGSEVDEGRFIGRDLCGGEEDR</sequence>
<organism evidence="2 3">
    <name type="scientific">Cerrena zonata</name>
    <dbReference type="NCBI Taxonomy" id="2478898"/>
    <lineage>
        <taxon>Eukaryota</taxon>
        <taxon>Fungi</taxon>
        <taxon>Dikarya</taxon>
        <taxon>Basidiomycota</taxon>
        <taxon>Agaricomycotina</taxon>
        <taxon>Agaricomycetes</taxon>
        <taxon>Polyporales</taxon>
        <taxon>Cerrenaceae</taxon>
        <taxon>Cerrena</taxon>
    </lineage>
</organism>
<name>A0AAW0F957_9APHY</name>
<dbReference type="AlphaFoldDB" id="A0AAW0F957"/>
<evidence type="ECO:0000256" key="1">
    <source>
        <dbReference type="SAM" id="Phobius"/>
    </source>
</evidence>
<feature type="transmembrane region" description="Helical" evidence="1">
    <location>
        <begin position="117"/>
        <end position="137"/>
    </location>
</feature>